<keyword evidence="3" id="KW-0677">Repeat</keyword>
<keyword evidence="7" id="KW-1185">Reference proteome</keyword>
<dbReference type="Pfam" id="PF00132">
    <property type="entry name" value="Hexapep"/>
    <property type="match status" value="1"/>
</dbReference>
<dbReference type="InterPro" id="IPR050179">
    <property type="entry name" value="Trans_hexapeptide_repeat"/>
</dbReference>
<dbReference type="NCBIfam" id="TIGR03570">
    <property type="entry name" value="NeuD_NnaD"/>
    <property type="match status" value="1"/>
</dbReference>
<comment type="similarity">
    <text evidence="1">Belongs to the transferase hexapeptide repeat family.</text>
</comment>
<dbReference type="InterPro" id="IPR001451">
    <property type="entry name" value="Hexapep"/>
</dbReference>
<evidence type="ECO:0000256" key="2">
    <source>
        <dbReference type="ARBA" id="ARBA00022679"/>
    </source>
</evidence>
<evidence type="ECO:0000256" key="4">
    <source>
        <dbReference type="ARBA" id="ARBA00023315"/>
    </source>
</evidence>
<evidence type="ECO:0000256" key="3">
    <source>
        <dbReference type="ARBA" id="ARBA00022737"/>
    </source>
</evidence>
<organism evidence="6 7">
    <name type="scientific">Pontibacter saemangeumensis</name>
    <dbReference type="NCBI Taxonomy" id="1084525"/>
    <lineage>
        <taxon>Bacteria</taxon>
        <taxon>Pseudomonadati</taxon>
        <taxon>Bacteroidota</taxon>
        <taxon>Cytophagia</taxon>
        <taxon>Cytophagales</taxon>
        <taxon>Hymenobacteraceae</taxon>
        <taxon>Pontibacter</taxon>
    </lineage>
</organism>
<dbReference type="PROSITE" id="PS00101">
    <property type="entry name" value="HEXAPEP_TRANSFERASES"/>
    <property type="match status" value="1"/>
</dbReference>
<dbReference type="Pfam" id="PF17836">
    <property type="entry name" value="PglD_N"/>
    <property type="match status" value="1"/>
</dbReference>
<dbReference type="InterPro" id="IPR011004">
    <property type="entry name" value="Trimer_LpxA-like_sf"/>
</dbReference>
<evidence type="ECO:0000313" key="7">
    <source>
        <dbReference type="Proteomes" id="UP001500552"/>
    </source>
</evidence>
<dbReference type="Gene3D" id="2.160.10.10">
    <property type="entry name" value="Hexapeptide repeat proteins"/>
    <property type="match status" value="1"/>
</dbReference>
<evidence type="ECO:0000256" key="1">
    <source>
        <dbReference type="ARBA" id="ARBA00007274"/>
    </source>
</evidence>
<dbReference type="Proteomes" id="UP001500552">
    <property type="component" value="Unassembled WGS sequence"/>
</dbReference>
<accession>A0ABP8LY65</accession>
<protein>
    <submittedName>
        <fullName evidence="6">Acetyltransferase</fullName>
    </submittedName>
</protein>
<dbReference type="SUPFAM" id="SSF51161">
    <property type="entry name" value="Trimeric LpxA-like enzymes"/>
    <property type="match status" value="1"/>
</dbReference>
<dbReference type="Gene3D" id="3.40.50.20">
    <property type="match status" value="1"/>
</dbReference>
<feature type="domain" description="PglD N-terminal" evidence="5">
    <location>
        <begin position="3"/>
        <end position="80"/>
    </location>
</feature>
<dbReference type="CDD" id="cd03360">
    <property type="entry name" value="LbH_AT_putative"/>
    <property type="match status" value="1"/>
</dbReference>
<dbReference type="PANTHER" id="PTHR43300">
    <property type="entry name" value="ACETYLTRANSFERASE"/>
    <property type="match status" value="1"/>
</dbReference>
<dbReference type="InterPro" id="IPR020019">
    <property type="entry name" value="AcTrfase_PglD-like"/>
</dbReference>
<dbReference type="InterPro" id="IPR041561">
    <property type="entry name" value="PglD_N"/>
</dbReference>
<proteinExistence type="inferred from homology"/>
<keyword evidence="4" id="KW-0012">Acyltransferase</keyword>
<dbReference type="PANTHER" id="PTHR43300:SF7">
    <property type="entry name" value="UDP-N-ACETYLBACILLOSAMINE N-ACETYLTRANSFERASE"/>
    <property type="match status" value="1"/>
</dbReference>
<evidence type="ECO:0000313" key="6">
    <source>
        <dbReference type="EMBL" id="GAA4440058.1"/>
    </source>
</evidence>
<dbReference type="InterPro" id="IPR018357">
    <property type="entry name" value="Hexapep_transf_CS"/>
</dbReference>
<name>A0ABP8LY65_9BACT</name>
<dbReference type="EMBL" id="BAABHC010000029">
    <property type="protein sequence ID" value="GAA4440058.1"/>
    <property type="molecule type" value="Genomic_DNA"/>
</dbReference>
<keyword evidence="2" id="KW-0808">Transferase</keyword>
<dbReference type="RefSeq" id="WP_345161044.1">
    <property type="nucleotide sequence ID" value="NZ_BAABHC010000029.1"/>
</dbReference>
<sequence length="215" mass="22558">MKRIAVFGAGGFGKEVAMLIEHINASAPEWDLIGFFDDGVPMGSVVNGYTCLGGIAEVNNLRERTGMVLAVGNPVIKKSIEGQMHNPKVYYPVLVHPNVQMGDRKYITFGEGCIITAGNILTVNISLGKHVILNLACTVGHDAYLGDYSSVMPGVNISGGVNIGEGVYIGTGAKIINHLEIGKRAIVGAGAVVIKSLPAYCTAVGVPAQPIKFHA</sequence>
<comment type="caution">
    <text evidence="6">The sequence shown here is derived from an EMBL/GenBank/DDBJ whole genome shotgun (WGS) entry which is preliminary data.</text>
</comment>
<gene>
    <name evidence="6" type="ORF">GCM10023188_36890</name>
</gene>
<evidence type="ECO:0000259" key="5">
    <source>
        <dbReference type="Pfam" id="PF17836"/>
    </source>
</evidence>
<reference evidence="7" key="1">
    <citation type="journal article" date="2019" name="Int. J. Syst. Evol. Microbiol.">
        <title>The Global Catalogue of Microorganisms (GCM) 10K type strain sequencing project: providing services to taxonomists for standard genome sequencing and annotation.</title>
        <authorList>
            <consortium name="The Broad Institute Genomics Platform"/>
            <consortium name="The Broad Institute Genome Sequencing Center for Infectious Disease"/>
            <person name="Wu L."/>
            <person name="Ma J."/>
        </authorList>
    </citation>
    <scope>NUCLEOTIDE SEQUENCE [LARGE SCALE GENOMIC DNA]</scope>
    <source>
        <strain evidence="7">JCM 17926</strain>
    </source>
</reference>